<dbReference type="PROSITE" id="PS00880">
    <property type="entry name" value="ACB_1"/>
    <property type="match status" value="1"/>
</dbReference>
<dbReference type="OrthoDB" id="346910at2759"/>
<dbReference type="FunCoup" id="I2H6T0">
    <property type="interactions" value="427"/>
</dbReference>
<dbReference type="GO" id="GO:0036042">
    <property type="term" value="F:long-chain fatty acyl-CoA binding"/>
    <property type="evidence" value="ECO:0007669"/>
    <property type="project" value="EnsemblFungi"/>
</dbReference>
<keyword evidence="2" id="KW-0446">Lipid-binding</keyword>
<protein>
    <recommendedName>
        <fullName evidence="3">ACB domain-containing protein</fullName>
    </recommendedName>
</protein>
<dbReference type="InParanoid" id="I2H6T0"/>
<dbReference type="InterPro" id="IPR035984">
    <property type="entry name" value="Acyl-CoA-binding_sf"/>
</dbReference>
<feature type="domain" description="ACB" evidence="3">
    <location>
        <begin position="2"/>
        <end position="88"/>
    </location>
</feature>
<evidence type="ECO:0000259" key="3">
    <source>
        <dbReference type="PROSITE" id="PS51228"/>
    </source>
</evidence>
<name>I2H6T0_HENB6</name>
<dbReference type="InterPro" id="IPR022408">
    <property type="entry name" value="Acyl-CoA-binding_prot_CS"/>
</dbReference>
<dbReference type="EMBL" id="HE806322">
    <property type="protein sequence ID" value="CCH62082.1"/>
    <property type="molecule type" value="Genomic_DNA"/>
</dbReference>
<dbReference type="GO" id="GO:0042761">
    <property type="term" value="P:very long-chain fatty acid biosynthetic process"/>
    <property type="evidence" value="ECO:0007669"/>
    <property type="project" value="EnsemblFungi"/>
</dbReference>
<dbReference type="RefSeq" id="XP_004181601.1">
    <property type="nucleotide sequence ID" value="XM_004181553.1"/>
</dbReference>
<accession>I2H6T0</accession>
<gene>
    <name evidence="4" type="primary">TBLA0G01360</name>
    <name evidence="4" type="ORF">TBLA_0G01360</name>
</gene>
<evidence type="ECO:0000313" key="5">
    <source>
        <dbReference type="Proteomes" id="UP000002866"/>
    </source>
</evidence>
<dbReference type="STRING" id="1071380.I2H6T0"/>
<dbReference type="AlphaFoldDB" id="I2H6T0"/>
<organism evidence="4 5">
    <name type="scientific">Henningerozyma blattae (strain ATCC 34711 / CBS 6284 / DSM 70876 / NBRC 10599 / NRRL Y-10934 / UCD 77-7)</name>
    <name type="common">Yeast</name>
    <name type="synonym">Tetrapisispora blattae</name>
    <dbReference type="NCBI Taxonomy" id="1071380"/>
    <lineage>
        <taxon>Eukaryota</taxon>
        <taxon>Fungi</taxon>
        <taxon>Dikarya</taxon>
        <taxon>Ascomycota</taxon>
        <taxon>Saccharomycotina</taxon>
        <taxon>Saccharomycetes</taxon>
        <taxon>Saccharomycetales</taxon>
        <taxon>Saccharomycetaceae</taxon>
        <taxon>Henningerozyma</taxon>
    </lineage>
</organism>
<dbReference type="PANTHER" id="PTHR23310">
    <property type="entry name" value="ACYL-COA-BINDING PROTEIN, ACBP"/>
    <property type="match status" value="1"/>
</dbReference>
<dbReference type="InterPro" id="IPR000582">
    <property type="entry name" value="Acyl-CoA-binding_protein"/>
</dbReference>
<dbReference type="PRINTS" id="PR00689">
    <property type="entry name" value="ACOABINDINGP"/>
</dbReference>
<evidence type="ECO:0000256" key="1">
    <source>
        <dbReference type="ARBA" id="ARBA00005567"/>
    </source>
</evidence>
<dbReference type="KEGG" id="tbl:TBLA_0G01360"/>
<dbReference type="SUPFAM" id="SSF47027">
    <property type="entry name" value="Acyl-CoA binding protein"/>
    <property type="match status" value="1"/>
</dbReference>
<dbReference type="PROSITE" id="PS51228">
    <property type="entry name" value="ACB_2"/>
    <property type="match status" value="1"/>
</dbReference>
<dbReference type="Gene3D" id="1.20.80.10">
    <property type="match status" value="1"/>
</dbReference>
<dbReference type="HOGENOM" id="CLU_118853_4_1_1"/>
<comment type="similarity">
    <text evidence="1">Belongs to the ACBP family.</text>
</comment>
<dbReference type="GO" id="GO:0005576">
    <property type="term" value="C:extracellular region"/>
    <property type="evidence" value="ECO:0007669"/>
    <property type="project" value="EnsemblFungi"/>
</dbReference>
<reference evidence="4 5" key="1">
    <citation type="journal article" date="2011" name="Proc. Natl. Acad. Sci. U.S.A.">
        <title>Evolutionary erosion of yeast sex chromosomes by mating-type switching accidents.</title>
        <authorList>
            <person name="Gordon J.L."/>
            <person name="Armisen D."/>
            <person name="Proux-Wera E."/>
            <person name="Oheigeartaigh S.S."/>
            <person name="Byrne K.P."/>
            <person name="Wolfe K.H."/>
        </authorList>
    </citation>
    <scope>NUCLEOTIDE SEQUENCE [LARGE SCALE GENOMIC DNA]</scope>
    <source>
        <strain evidence="5">ATCC 34711 / CBS 6284 / DSM 70876 / NBRC 10599 / NRRL Y-10934 / UCD 77-7</strain>
    </source>
</reference>
<dbReference type="OMA" id="RYKFEAW"/>
<dbReference type="GeneID" id="14497214"/>
<dbReference type="eggNOG" id="KOG0817">
    <property type="taxonomic scope" value="Eukaryota"/>
</dbReference>
<dbReference type="Pfam" id="PF00887">
    <property type="entry name" value="ACBP"/>
    <property type="match status" value="1"/>
</dbReference>
<evidence type="ECO:0000256" key="2">
    <source>
        <dbReference type="ARBA" id="ARBA00023121"/>
    </source>
</evidence>
<dbReference type="InterPro" id="IPR014352">
    <property type="entry name" value="FERM/acyl-CoA-bd_prot_sf"/>
</dbReference>
<proteinExistence type="inferred from homology"/>
<dbReference type="Proteomes" id="UP000002866">
    <property type="component" value="Chromosome 7"/>
</dbReference>
<dbReference type="PANTHER" id="PTHR23310:SF62">
    <property type="entry name" value="ACYL-COA BINDING PROTEIN 1, ISOFORM A"/>
    <property type="match status" value="1"/>
</dbReference>
<keyword evidence="5" id="KW-1185">Reference proteome</keyword>
<evidence type="ECO:0000313" key="4">
    <source>
        <dbReference type="EMBL" id="CCH62082.1"/>
    </source>
</evidence>
<sequence length="88" mass="9829">MVSAEFEQKAAEAKNLPSSVSQDDMLALYALYKQATVGDNPAKDARPGVFNLKGRYKWDAWEKLRGMSQAEAEKKYIALVDELVAKYA</sequence>